<dbReference type="InterPro" id="IPR025141">
    <property type="entry name" value="DUF4082"/>
</dbReference>
<comment type="caution">
    <text evidence="6">The sequence shown here is derived from an EMBL/GenBank/DDBJ whole genome shotgun (WGS) entry which is preliminary data.</text>
</comment>
<dbReference type="RefSeq" id="WP_203916628.1">
    <property type="nucleotide sequence ID" value="NZ_BONZ01000012.1"/>
</dbReference>
<dbReference type="InterPro" id="IPR014756">
    <property type="entry name" value="Ig_E-set"/>
</dbReference>
<name>A0A8J3QMZ2_9ACTN</name>
<feature type="domain" description="DUF4082" evidence="4">
    <location>
        <begin position="690"/>
        <end position="834"/>
    </location>
</feature>
<accession>A0A8J3QMZ2</accession>
<feature type="domain" description="DUF4082" evidence="4">
    <location>
        <begin position="955"/>
        <end position="1095"/>
    </location>
</feature>
<protein>
    <recommendedName>
        <fullName evidence="8">Ig-like domain-containing protein</fullName>
    </recommendedName>
</protein>
<reference evidence="6" key="1">
    <citation type="submission" date="2021-01" db="EMBL/GenBank/DDBJ databases">
        <title>Whole genome shotgun sequence of Rugosimonospora africana NBRC 104875.</title>
        <authorList>
            <person name="Komaki H."/>
            <person name="Tamura T."/>
        </authorList>
    </citation>
    <scope>NUCLEOTIDE SEQUENCE</scope>
    <source>
        <strain evidence="6">NBRC 104875</strain>
    </source>
</reference>
<dbReference type="Pfam" id="PF13313">
    <property type="entry name" value="DUF4082"/>
    <property type="match status" value="3"/>
</dbReference>
<feature type="domain" description="DUF4082" evidence="4">
    <location>
        <begin position="1156"/>
        <end position="1292"/>
    </location>
</feature>
<dbReference type="Gene3D" id="2.60.40.650">
    <property type="match status" value="1"/>
</dbReference>
<evidence type="ECO:0000313" key="6">
    <source>
        <dbReference type="EMBL" id="GIH12932.1"/>
    </source>
</evidence>
<dbReference type="Proteomes" id="UP000642748">
    <property type="component" value="Unassembled WGS sequence"/>
</dbReference>
<evidence type="ECO:0000259" key="3">
    <source>
        <dbReference type="Pfam" id="PF13205"/>
    </source>
</evidence>
<evidence type="ECO:0008006" key="8">
    <source>
        <dbReference type="Google" id="ProtNLM"/>
    </source>
</evidence>
<gene>
    <name evidence="6" type="ORF">Raf01_11040</name>
</gene>
<keyword evidence="7" id="KW-1185">Reference proteome</keyword>
<feature type="domain" description="SbsA Ig-like" evidence="3">
    <location>
        <begin position="844"/>
        <end position="941"/>
    </location>
</feature>
<sequence>MDGEHFGLRPAAPSPEVPHAPARRRLAERLPIARVLTGRAGSAPEAWTRAWLSRQVRRVWRPASAVAGVLSILIAGVGGVGSPAQADSCSPNPIVCENAKDGTPESVWDIHGSGDDTIQGFATDISVNIGQTINFKIKTDAPQYTIDIYRLGYYKGDGARYIDSVTPIANVAEHQPDNCLFDPDTEIYDCGSWAVTASWPVPVTAVSGVYVATLKRTDNQGKSQITFIVRNDASHSQMLFKTSDATWQAYNMYGGADFYHGFDNGRAYKLSYNRPFATRGDNSGRDFLFSNEYPMIRFLERNGYDVSYTTDVDADRYGSLIRNHNIFLSVGHDEYWSENERDNVEAARDAGVNLAFFSGNEVYWKTRWEPSEDGSSTDYRTLVTYKETWDPGHKLDPTDDWTGTWRDPTMSPPYDGGQPENALTGTAYMANSDDLALQVPPDEGLFRLWRYSGVARQAALGQTSTLTPHTVGYESDEDLDNGFRPAGLIDLSTTVGDTPQYLQDFGLRVAPGTTTHHMTLYRAPSGALVFGAGTIQWAWGLDDDHDGTEPPADPSMQQATVNLFADMGVQPATLMAGLTPATASADTQAPTVTITAPAADSTVANGAQVTLMGSASDVGGHVAAVEVSTDGGTTWHRANGTGPWSYTFIAAGVTDETVFVRGVDDSVNIGSTPASLHLKLTGLASLFGNVTPAVPAANDSSSVEVGVKVVPHDDGFITGVRFYKGSGNTGTHTGTLWSSTGTKLATGTFVNETANGWQTLTFSTPVAVTANTTYVASYYAPSGHYSADNWSFIYAGSSAGPLSTPRSGDVGGNGLYRAGTGFPTNTFQAANYYVDVLFQDESTVVPTVMSNTPSANALYVPTSTSVVAAFSKALDPTSVRFTLTGPGGAVAGTTTYDAGSKSATFTPSAPLAAGMGYTASVQGHDLTGKAVTGTTTWSFTTESYTGLNTLFATGAVPVVPATADTNATEVGVKFTPSVNGSVVGVRFYKGDGNTGPHTGSLWTGTGVLLARVTFGSETGTGWQTAHFDTPVSVSAGSTYVVSYYAPFGHYAADANAFGSPLVSGALTAPSGGNGVYRYGSDAFPSSSYQSSNYWVDPLFLPGAGPTGSPTPSVPPPPTTSSSTTAPASPTPTISDGPPVSPSPLPSGVVGMFTNDDSPATSNWNDPKAIEVGLKFFADAPGVVTGVRFYKGSMNTGVHQGSLWTSTGVLLATATFSNETSSGWQMVTFSTPVRITPNTTYVVSYSTTVGYYSATLNVFTSQVNKPPLHVATNGGAYRYGSGFPGTASKNNYWDDAMFLPDSTG</sequence>
<feature type="region of interest" description="Disordered" evidence="2">
    <location>
        <begin position="1104"/>
        <end position="1157"/>
    </location>
</feature>
<feature type="region of interest" description="Disordered" evidence="2">
    <location>
        <begin position="399"/>
        <end position="423"/>
    </location>
</feature>
<evidence type="ECO:0000256" key="2">
    <source>
        <dbReference type="SAM" id="MobiDB-lite"/>
    </source>
</evidence>
<proteinExistence type="predicted"/>
<evidence type="ECO:0000259" key="5">
    <source>
        <dbReference type="Pfam" id="PF20254"/>
    </source>
</evidence>
<dbReference type="Pfam" id="PF17957">
    <property type="entry name" value="Big_7"/>
    <property type="match status" value="1"/>
</dbReference>
<dbReference type="InterPro" id="IPR046540">
    <property type="entry name" value="DMFA2_C"/>
</dbReference>
<evidence type="ECO:0000259" key="4">
    <source>
        <dbReference type="Pfam" id="PF13313"/>
    </source>
</evidence>
<evidence type="ECO:0000313" key="7">
    <source>
        <dbReference type="Proteomes" id="UP000642748"/>
    </source>
</evidence>
<feature type="compositionally biased region" description="Low complexity" evidence="2">
    <location>
        <begin position="1119"/>
        <end position="1132"/>
    </location>
</feature>
<feature type="domain" description="N,N-dimethylformamidase beta subunit-like C-terminal" evidence="5">
    <location>
        <begin position="145"/>
        <end position="544"/>
    </location>
</feature>
<keyword evidence="1" id="KW-0732">Signal</keyword>
<organism evidence="6 7">
    <name type="scientific">Rugosimonospora africana</name>
    <dbReference type="NCBI Taxonomy" id="556532"/>
    <lineage>
        <taxon>Bacteria</taxon>
        <taxon>Bacillati</taxon>
        <taxon>Actinomycetota</taxon>
        <taxon>Actinomycetes</taxon>
        <taxon>Micromonosporales</taxon>
        <taxon>Micromonosporaceae</taxon>
        <taxon>Rugosimonospora</taxon>
    </lineage>
</organism>
<dbReference type="InterPro" id="IPR014755">
    <property type="entry name" value="Cu-Rt/internalin_Ig-like"/>
</dbReference>
<evidence type="ECO:0000256" key="1">
    <source>
        <dbReference type="ARBA" id="ARBA00022729"/>
    </source>
</evidence>
<dbReference type="Gene3D" id="2.60.40.1220">
    <property type="match status" value="1"/>
</dbReference>
<dbReference type="EMBL" id="BONZ01000012">
    <property type="protein sequence ID" value="GIH12932.1"/>
    <property type="molecule type" value="Genomic_DNA"/>
</dbReference>
<dbReference type="Pfam" id="PF13205">
    <property type="entry name" value="Big_5"/>
    <property type="match status" value="1"/>
</dbReference>
<dbReference type="InterPro" id="IPR032812">
    <property type="entry name" value="SbsA_Ig"/>
</dbReference>
<dbReference type="Pfam" id="PF20254">
    <property type="entry name" value="DMFA2_C"/>
    <property type="match status" value="1"/>
</dbReference>
<dbReference type="SUPFAM" id="SSF81296">
    <property type="entry name" value="E set domains"/>
    <property type="match status" value="1"/>
</dbReference>
<feature type="region of interest" description="Disordered" evidence="2">
    <location>
        <begin position="1"/>
        <end position="23"/>
    </location>
</feature>